<evidence type="ECO:0000259" key="5">
    <source>
        <dbReference type="PROSITE" id="PS51635"/>
    </source>
</evidence>
<feature type="active site" description="Proton acceptor" evidence="2">
    <location>
        <position position="368"/>
    </location>
</feature>
<name>A0ABM7Y788_9PROT</name>
<feature type="compositionally biased region" description="Low complexity" evidence="3">
    <location>
        <begin position="638"/>
        <end position="656"/>
    </location>
</feature>
<feature type="active site" description="Nucleophile" evidence="2">
    <location>
        <position position="47"/>
    </location>
</feature>
<keyword evidence="1 2" id="KW-0443">Lipid metabolism</keyword>
<keyword evidence="2" id="KW-0442">Lipid degradation</keyword>
<organism evidence="6 7">
    <name type="scientific">Roseomonas fluvialis</name>
    <dbReference type="NCBI Taxonomy" id="1750527"/>
    <lineage>
        <taxon>Bacteria</taxon>
        <taxon>Pseudomonadati</taxon>
        <taxon>Pseudomonadota</taxon>
        <taxon>Alphaproteobacteria</taxon>
        <taxon>Acetobacterales</taxon>
        <taxon>Roseomonadaceae</taxon>
        <taxon>Roseomonas</taxon>
    </lineage>
</organism>
<reference evidence="6 7" key="1">
    <citation type="journal article" date="2016" name="Microbes Environ.">
        <title>Phylogenetically diverse aerobic anoxygenic phototrophic bacteria isolated from epilithic biofilms in Tama river, Japan.</title>
        <authorList>
            <person name="Hirose S."/>
            <person name="Matsuura K."/>
            <person name="Haruta S."/>
        </authorList>
    </citation>
    <scope>NUCLEOTIDE SEQUENCE [LARGE SCALE GENOMIC DNA]</scope>
    <source>
        <strain evidence="6 7">S08</strain>
    </source>
</reference>
<dbReference type="Gene3D" id="3.40.1090.10">
    <property type="entry name" value="Cytosolic phospholipase A2 catalytic domain"/>
    <property type="match status" value="1"/>
</dbReference>
<sequence length="679" mass="71980">MDAQTNVEDLPPCDLILRGGITSGVVYPGTVAGLAAKYRFVCIGGASAGAIAAGVTAAAEYGRQVGGRPDAFEKVAGLAHEIGGGTTNLRKLFRATPKLRILDWLLWRGLSAGPLATLGAVASPSIAIGLGAWLGGAGIAWGLALTFGGLIATVGALVWQVVRGLPAAGYGLCPGIHPGIEQTEDALRHRGALMDWMHATMQRLAGRTVGQVPEGKDAPLALGDSPLTMGDLWGSPDTLAERRLDLVLTTTNLSQQVAHRFPFLEPSGTNLFFQPDELARVLPRDVVRWMVRAAQGEVVADGVRLLRLPAPGDLPVLFGVRLSLSFPGLISAVPLHARDASIPRTSDTTAATRASRRPARFRRAWFSDGGITSNFPVDAFDSVLPRRPTFCINLRELPTDDEEAGPRTEADMVWMPRDNRDALRPPFLASRRRGGGGEWHDDPTLAGFVGAIVNTARNAQENALQLTPGQRDRIVTVLTRDNEGGLNLNMPAETIALLSKRGADAAGRLVDRFHPDGAEAREGALMGWRNHRWIRLRATLSGVERLLAEISAAWRHPDAQAGSYADARAAWSPTHPANATSVPKGKRVTPGYRWASDSAARAAGDGVDEIIRLADTLGARASAKATQTGEPHASLFDSGPSAASASKTAGASSGAAPRPKLGWRLRAVGGDPRANLTYR</sequence>
<feature type="short sequence motif" description="DGA/G" evidence="2">
    <location>
        <begin position="368"/>
        <end position="370"/>
    </location>
</feature>
<dbReference type="Proteomes" id="UP000831327">
    <property type="component" value="Chromosome"/>
</dbReference>
<keyword evidence="4" id="KW-1133">Transmembrane helix</keyword>
<protein>
    <submittedName>
        <fullName evidence="6">Suppressor</fullName>
    </submittedName>
</protein>
<evidence type="ECO:0000313" key="7">
    <source>
        <dbReference type="Proteomes" id="UP000831327"/>
    </source>
</evidence>
<evidence type="ECO:0000313" key="6">
    <source>
        <dbReference type="EMBL" id="BDG73830.1"/>
    </source>
</evidence>
<dbReference type="RefSeq" id="WP_244408037.1">
    <property type="nucleotide sequence ID" value="NZ_AP025637.1"/>
</dbReference>
<evidence type="ECO:0000256" key="2">
    <source>
        <dbReference type="PROSITE-ProRule" id="PRU01161"/>
    </source>
</evidence>
<feature type="domain" description="PNPLA" evidence="5">
    <location>
        <begin position="15"/>
        <end position="381"/>
    </location>
</feature>
<dbReference type="SUPFAM" id="SSF52151">
    <property type="entry name" value="FabD/lysophospholipase-like"/>
    <property type="match status" value="1"/>
</dbReference>
<feature type="transmembrane region" description="Helical" evidence="4">
    <location>
        <begin position="105"/>
        <end position="133"/>
    </location>
</feature>
<keyword evidence="4" id="KW-0812">Transmembrane</keyword>
<dbReference type="EMBL" id="AP025637">
    <property type="protein sequence ID" value="BDG73830.1"/>
    <property type="molecule type" value="Genomic_DNA"/>
</dbReference>
<accession>A0ABM7Y788</accession>
<evidence type="ECO:0000256" key="4">
    <source>
        <dbReference type="SAM" id="Phobius"/>
    </source>
</evidence>
<dbReference type="PROSITE" id="PS51635">
    <property type="entry name" value="PNPLA"/>
    <property type="match status" value="1"/>
</dbReference>
<dbReference type="InterPro" id="IPR016035">
    <property type="entry name" value="Acyl_Trfase/lysoPLipase"/>
</dbReference>
<evidence type="ECO:0000256" key="3">
    <source>
        <dbReference type="SAM" id="MobiDB-lite"/>
    </source>
</evidence>
<keyword evidence="7" id="KW-1185">Reference proteome</keyword>
<comment type="caution">
    <text evidence="2">Lacks conserved residue(s) required for the propagation of feature annotation.</text>
</comment>
<keyword evidence="2" id="KW-0378">Hydrolase</keyword>
<gene>
    <name evidence="6" type="ORF">Rmf_37590</name>
</gene>
<feature type="transmembrane region" description="Helical" evidence="4">
    <location>
        <begin position="139"/>
        <end position="162"/>
    </location>
</feature>
<feature type="region of interest" description="Disordered" evidence="3">
    <location>
        <begin position="622"/>
        <end position="668"/>
    </location>
</feature>
<proteinExistence type="predicted"/>
<feature type="short sequence motif" description="GXSXG" evidence="2">
    <location>
        <begin position="45"/>
        <end position="49"/>
    </location>
</feature>
<dbReference type="InterPro" id="IPR002641">
    <property type="entry name" value="PNPLA_dom"/>
</dbReference>
<evidence type="ECO:0000256" key="1">
    <source>
        <dbReference type="ARBA" id="ARBA00023098"/>
    </source>
</evidence>
<keyword evidence="4" id="KW-0472">Membrane</keyword>